<comment type="caution">
    <text evidence="9">The sequence shown here is derived from an EMBL/GenBank/DDBJ whole genome shotgun (WGS) entry which is preliminary data.</text>
</comment>
<evidence type="ECO:0000256" key="1">
    <source>
        <dbReference type="ARBA" id="ARBA00001974"/>
    </source>
</evidence>
<keyword evidence="4" id="KW-0274">FAD</keyword>
<reference evidence="9 10" key="1">
    <citation type="submission" date="2013-08" db="EMBL/GenBank/DDBJ databases">
        <authorList>
            <person name="Weinstock G."/>
            <person name="Sodergren E."/>
            <person name="Wylie T."/>
            <person name="Fulton L."/>
            <person name="Fulton R."/>
            <person name="Fronick C."/>
            <person name="O'Laughlin M."/>
            <person name="Godfrey J."/>
            <person name="Miner T."/>
            <person name="Herter B."/>
            <person name="Appelbaum E."/>
            <person name="Cordes M."/>
            <person name="Lek S."/>
            <person name="Wollam A."/>
            <person name="Pepin K.H."/>
            <person name="Palsikar V.B."/>
            <person name="Mitreva M."/>
            <person name="Wilson R.K."/>
        </authorList>
    </citation>
    <scope>NUCLEOTIDE SEQUENCE [LARGE SCALE GENOMIC DNA]</scope>
    <source>
        <strain evidence="9 10">ATCC BAA-474</strain>
    </source>
</reference>
<dbReference type="NCBIfam" id="NF007123">
    <property type="entry name" value="PRK09564.1"/>
    <property type="match status" value="1"/>
</dbReference>
<dbReference type="Gene3D" id="3.50.50.60">
    <property type="entry name" value="FAD/NAD(P)-binding domain"/>
    <property type="match status" value="2"/>
</dbReference>
<dbReference type="HOGENOM" id="CLU_003291_1_3_0"/>
<accession>U7VD79</accession>
<dbReference type="Pfam" id="PF07992">
    <property type="entry name" value="Pyr_redox_2"/>
    <property type="match status" value="1"/>
</dbReference>
<feature type="domain" description="FAD/NAD(P)-binding" evidence="8">
    <location>
        <begin position="7"/>
        <end position="303"/>
    </location>
</feature>
<evidence type="ECO:0000256" key="6">
    <source>
        <dbReference type="ARBA" id="ARBA00023284"/>
    </source>
</evidence>
<dbReference type="PRINTS" id="PR00368">
    <property type="entry name" value="FADPNR"/>
</dbReference>
<dbReference type="Proteomes" id="UP000017081">
    <property type="component" value="Unassembled WGS sequence"/>
</dbReference>
<gene>
    <name evidence="9" type="ORF">HMPREF0202_00475</name>
</gene>
<keyword evidence="5" id="KW-0560">Oxidoreductase</keyword>
<evidence type="ECO:0000313" key="9">
    <source>
        <dbReference type="EMBL" id="ERT69637.1"/>
    </source>
</evidence>
<dbReference type="SUPFAM" id="SSF55424">
    <property type="entry name" value="FAD/NAD-linked reductases, dimerisation (C-terminal) domain"/>
    <property type="match status" value="1"/>
</dbReference>
<dbReference type="InterPro" id="IPR036188">
    <property type="entry name" value="FAD/NAD-bd_sf"/>
</dbReference>
<evidence type="ECO:0000313" key="10">
    <source>
        <dbReference type="Proteomes" id="UP000017081"/>
    </source>
</evidence>
<dbReference type="SUPFAM" id="SSF51905">
    <property type="entry name" value="FAD/NAD(P)-binding domain"/>
    <property type="match status" value="1"/>
</dbReference>
<evidence type="ECO:0000256" key="5">
    <source>
        <dbReference type="ARBA" id="ARBA00023002"/>
    </source>
</evidence>
<feature type="domain" description="Pyridine nucleotide-disulphide oxidoreductase dimerisation" evidence="7">
    <location>
        <begin position="337"/>
        <end position="441"/>
    </location>
</feature>
<evidence type="ECO:0000256" key="4">
    <source>
        <dbReference type="ARBA" id="ARBA00022827"/>
    </source>
</evidence>
<keyword evidence="10" id="KW-1185">Reference proteome</keyword>
<dbReference type="Pfam" id="PF02852">
    <property type="entry name" value="Pyr_redox_dim"/>
    <property type="match status" value="1"/>
</dbReference>
<dbReference type="PANTHER" id="PTHR43429:SF1">
    <property type="entry name" value="NAD(P)H SULFUR OXIDOREDUCTASE (COA-DEPENDENT)"/>
    <property type="match status" value="1"/>
</dbReference>
<evidence type="ECO:0000259" key="8">
    <source>
        <dbReference type="Pfam" id="PF07992"/>
    </source>
</evidence>
<dbReference type="GO" id="GO:0016491">
    <property type="term" value="F:oxidoreductase activity"/>
    <property type="evidence" value="ECO:0007669"/>
    <property type="project" value="UniProtKB-KW"/>
</dbReference>
<comment type="cofactor">
    <cofactor evidence="1">
        <name>FAD</name>
        <dbReference type="ChEBI" id="CHEBI:57692"/>
    </cofactor>
</comment>
<dbReference type="PRINTS" id="PR00411">
    <property type="entry name" value="PNDRDTASEI"/>
</dbReference>
<sequence length="453" mass="49366">MVLGGKMKIIIIGGVAAGMSAAAKASRLNKEAELVIYEKTEVVSWGACGLPYYVGNFFESPNNMIARPVEKFIEAGMNIKIKHEVIAIDVDKKEVTVKNLVTGETFIDNYDKLMVATGAHAIMPPIKNLSTKGVYTLKDYTDGIVLKEEMLKDENQDIVIVGAGYIGLEVAEAAKHLGKRSVRIIQLGDRVLLESFDKEITDVMEEEIRTHEGVELHLEEIVQEIVEENGKVVKVKTNKGEYPADIVVVSTGVRPNTAFLKETGIEMLGNGALVIDNHGRTSIDSIYSAGDCATVPHLVRKENVYIPLATTANKIGRIVGENLAGVETEFQGTLGSAAVKVMDVEAGRTGITESEAIKMGINYKTVFIKDKNQTNYYPGREDIFVKLIYDADTRVLLGGQIAGKKGAVLRVDSLATAIYAKLTVDEIGMMDFCYAPPFARTWDVMNVAGNVAK</sequence>
<dbReference type="InterPro" id="IPR016156">
    <property type="entry name" value="FAD/NAD-linked_Rdtase_dimer_sf"/>
</dbReference>
<organism evidence="9 10">
    <name type="scientific">Cetobacterium somerae ATCC BAA-474</name>
    <dbReference type="NCBI Taxonomy" id="1319815"/>
    <lineage>
        <taxon>Bacteria</taxon>
        <taxon>Fusobacteriati</taxon>
        <taxon>Fusobacteriota</taxon>
        <taxon>Fusobacteriia</taxon>
        <taxon>Fusobacteriales</taxon>
        <taxon>Fusobacteriaceae</taxon>
        <taxon>Cetobacterium</taxon>
    </lineage>
</organism>
<evidence type="ECO:0000256" key="2">
    <source>
        <dbReference type="ARBA" id="ARBA00009130"/>
    </source>
</evidence>
<dbReference type="AlphaFoldDB" id="U7VD79"/>
<dbReference type="PANTHER" id="PTHR43429">
    <property type="entry name" value="PYRIDINE NUCLEOTIDE-DISULFIDE OXIDOREDUCTASE DOMAIN-CONTAINING"/>
    <property type="match status" value="1"/>
</dbReference>
<dbReference type="InterPro" id="IPR023753">
    <property type="entry name" value="FAD/NAD-binding_dom"/>
</dbReference>
<proteinExistence type="inferred from homology"/>
<protein>
    <submittedName>
        <fullName evidence="9">Putative CoA-disulfide reductase</fullName>
    </submittedName>
</protein>
<keyword evidence="6" id="KW-0676">Redox-active center</keyword>
<dbReference type="STRING" id="1319815.HMPREF0202_00475"/>
<keyword evidence="3" id="KW-0285">Flavoprotein</keyword>
<evidence type="ECO:0000259" key="7">
    <source>
        <dbReference type="Pfam" id="PF02852"/>
    </source>
</evidence>
<dbReference type="EMBL" id="AXZF01000016">
    <property type="protein sequence ID" value="ERT69637.1"/>
    <property type="molecule type" value="Genomic_DNA"/>
</dbReference>
<dbReference type="InterPro" id="IPR050260">
    <property type="entry name" value="FAD-bd_OxRdtase"/>
</dbReference>
<comment type="similarity">
    <text evidence="2">Belongs to the class-III pyridine nucleotide-disulfide oxidoreductase family.</text>
</comment>
<evidence type="ECO:0000256" key="3">
    <source>
        <dbReference type="ARBA" id="ARBA00022630"/>
    </source>
</evidence>
<dbReference type="InterPro" id="IPR004099">
    <property type="entry name" value="Pyr_nucl-diS_OxRdtase_dimer"/>
</dbReference>
<dbReference type="PATRIC" id="fig|1319815.3.peg.456"/>
<dbReference type="eggNOG" id="COG0446">
    <property type="taxonomic scope" value="Bacteria"/>
</dbReference>
<name>U7VD79_9FUSO</name>